<dbReference type="EMBL" id="NIVC01000600">
    <property type="protein sequence ID" value="PAA80027.1"/>
    <property type="molecule type" value="Genomic_DNA"/>
</dbReference>
<evidence type="ECO:0000313" key="3">
    <source>
        <dbReference type="Proteomes" id="UP000215902"/>
    </source>
</evidence>
<protein>
    <recommendedName>
        <fullName evidence="4">FIST_C domain-containing protein</fullName>
    </recommendedName>
</protein>
<comment type="caution">
    <text evidence="2">The sequence shown here is derived from an EMBL/GenBank/DDBJ whole genome shotgun (WGS) entry which is preliminary data.</text>
</comment>
<evidence type="ECO:0000313" key="2">
    <source>
        <dbReference type="EMBL" id="PAA80027.1"/>
    </source>
</evidence>
<sequence>MAQCASSNPLEQFSVATRVVAYSSRNDLARLCQVSQLWQRVAQRELERRRCCPIAKHGLLAYEWPSGAPANGIHCRLSYAELAKRFGLLLTELRADWHLPYRLLVFCDVEFLRAKLAATAGEMAEAELGSPPAKRSRRRQQTAASASSSASSSSSTESAGRGSSHLQALKAFAAAELPPGARLHLAGSFAGAIGTPEGAAGVPVEMETGKSSDVRQMHGLAHVRLYTCPGDDPRRFGVASAGEPLPPGASPKLLLALPNRNGNRRFGAGQPERRLLAEHPDMIVCGGLCSYFHTEAAGATDEAGSDAGIDHSRLVFYGDRLRVLSAMVTDAEDLERTLRSLKLSSLQPLLPGQCLAFMFICCAKGSKHYLDQPDIETGVFSRLLPGVPVLGLFSEGEFSRNCSPGERFADVPSPPLGLRAYRTSLCVLSWSKGPPDPKCHSRV</sequence>
<proteinExistence type="predicted"/>
<reference evidence="2 3" key="1">
    <citation type="submission" date="2017-06" db="EMBL/GenBank/DDBJ databases">
        <title>A platform for efficient transgenesis in Macrostomum lignano, a flatworm model organism for stem cell research.</title>
        <authorList>
            <person name="Berezikov E."/>
        </authorList>
    </citation>
    <scope>NUCLEOTIDE SEQUENCE [LARGE SCALE GENOMIC DNA]</scope>
    <source>
        <strain evidence="2">DV1</strain>
        <tissue evidence="2">Whole organism</tissue>
    </source>
</reference>
<dbReference type="PANTHER" id="PTHR14939">
    <property type="entry name" value="F-BOX ONLY PROTEIN 22"/>
    <property type="match status" value="1"/>
</dbReference>
<evidence type="ECO:0008006" key="4">
    <source>
        <dbReference type="Google" id="ProtNLM"/>
    </source>
</evidence>
<dbReference type="AlphaFoldDB" id="A0A267G3S5"/>
<keyword evidence="3" id="KW-1185">Reference proteome</keyword>
<dbReference type="OrthoDB" id="509497at2759"/>
<feature type="region of interest" description="Disordered" evidence="1">
    <location>
        <begin position="124"/>
        <end position="161"/>
    </location>
</feature>
<evidence type="ECO:0000256" key="1">
    <source>
        <dbReference type="SAM" id="MobiDB-lite"/>
    </source>
</evidence>
<accession>A0A267G3S5</accession>
<name>A0A267G3S5_9PLAT</name>
<feature type="compositionally biased region" description="Low complexity" evidence="1">
    <location>
        <begin position="141"/>
        <end position="161"/>
    </location>
</feature>
<gene>
    <name evidence="2" type="ORF">BOX15_Mlig000067g2</name>
</gene>
<dbReference type="PANTHER" id="PTHR14939:SF5">
    <property type="entry name" value="F-BOX ONLY PROTEIN 22"/>
    <property type="match status" value="1"/>
</dbReference>
<dbReference type="Proteomes" id="UP000215902">
    <property type="component" value="Unassembled WGS sequence"/>
</dbReference>
<dbReference type="GO" id="GO:0032436">
    <property type="term" value="P:positive regulation of proteasomal ubiquitin-dependent protein catabolic process"/>
    <property type="evidence" value="ECO:0007669"/>
    <property type="project" value="TreeGrafter"/>
</dbReference>
<organism evidence="2 3">
    <name type="scientific">Macrostomum lignano</name>
    <dbReference type="NCBI Taxonomy" id="282301"/>
    <lineage>
        <taxon>Eukaryota</taxon>
        <taxon>Metazoa</taxon>
        <taxon>Spiralia</taxon>
        <taxon>Lophotrochozoa</taxon>
        <taxon>Platyhelminthes</taxon>
        <taxon>Rhabditophora</taxon>
        <taxon>Macrostomorpha</taxon>
        <taxon>Macrostomida</taxon>
        <taxon>Macrostomidae</taxon>
        <taxon>Macrostomum</taxon>
    </lineage>
</organism>
<dbReference type="GO" id="GO:0000209">
    <property type="term" value="P:protein polyubiquitination"/>
    <property type="evidence" value="ECO:0007669"/>
    <property type="project" value="TreeGrafter"/>
</dbReference>